<dbReference type="Proteomes" id="UP000313359">
    <property type="component" value="Unassembled WGS sequence"/>
</dbReference>
<protein>
    <submittedName>
        <fullName evidence="2">Uncharacterized protein</fullName>
    </submittedName>
</protein>
<name>A0A5C2RNM6_9APHY</name>
<dbReference type="EMBL" id="ML122423">
    <property type="protein sequence ID" value="RPD52125.1"/>
    <property type="molecule type" value="Genomic_DNA"/>
</dbReference>
<dbReference type="AlphaFoldDB" id="A0A5C2RNM6"/>
<organism evidence="2 3">
    <name type="scientific">Lentinus tigrinus ALCF2SS1-6</name>
    <dbReference type="NCBI Taxonomy" id="1328759"/>
    <lineage>
        <taxon>Eukaryota</taxon>
        <taxon>Fungi</taxon>
        <taxon>Dikarya</taxon>
        <taxon>Basidiomycota</taxon>
        <taxon>Agaricomycotina</taxon>
        <taxon>Agaricomycetes</taxon>
        <taxon>Polyporales</taxon>
        <taxon>Polyporaceae</taxon>
        <taxon>Lentinus</taxon>
    </lineage>
</organism>
<evidence type="ECO:0000313" key="3">
    <source>
        <dbReference type="Proteomes" id="UP000313359"/>
    </source>
</evidence>
<evidence type="ECO:0000256" key="1">
    <source>
        <dbReference type="SAM" id="MobiDB-lite"/>
    </source>
</evidence>
<sequence length="143" mass="16160">MSAYVSLQVGTGDGDWERETQSQETCNSVSCLQSTPHQANQSLLLEFDMDAQSQANRVNVGHPVIIFLLFRERRPTRDPDMVSREYALPQIPNPEDDPDNETLEHAAATSGLSGTGALRYRLVLYEINNREKDRLITELQQQL</sequence>
<accession>A0A5C2RNM6</accession>
<gene>
    <name evidence="2" type="ORF">L227DRAFT_568793</name>
</gene>
<evidence type="ECO:0000313" key="2">
    <source>
        <dbReference type="EMBL" id="RPD52125.1"/>
    </source>
</evidence>
<feature type="region of interest" description="Disordered" evidence="1">
    <location>
        <begin position="1"/>
        <end position="20"/>
    </location>
</feature>
<reference evidence="2" key="1">
    <citation type="journal article" date="2018" name="Genome Biol. Evol.">
        <title>Genomics and development of Lentinus tigrinus, a white-rot wood-decaying mushroom with dimorphic fruiting bodies.</title>
        <authorList>
            <person name="Wu B."/>
            <person name="Xu Z."/>
            <person name="Knudson A."/>
            <person name="Carlson A."/>
            <person name="Chen N."/>
            <person name="Kovaka S."/>
            <person name="LaButti K."/>
            <person name="Lipzen A."/>
            <person name="Pennachio C."/>
            <person name="Riley R."/>
            <person name="Schakwitz W."/>
            <person name="Umezawa K."/>
            <person name="Ohm R.A."/>
            <person name="Grigoriev I.V."/>
            <person name="Nagy L.G."/>
            <person name="Gibbons J."/>
            <person name="Hibbett D."/>
        </authorList>
    </citation>
    <scope>NUCLEOTIDE SEQUENCE [LARGE SCALE GENOMIC DNA]</scope>
    <source>
        <strain evidence="2">ALCF2SS1-6</strain>
    </source>
</reference>
<keyword evidence="3" id="KW-1185">Reference proteome</keyword>
<proteinExistence type="predicted"/>
<feature type="region of interest" description="Disordered" evidence="1">
    <location>
        <begin position="88"/>
        <end position="109"/>
    </location>
</feature>